<evidence type="ECO:0000313" key="3">
    <source>
        <dbReference type="Proteomes" id="UP001063166"/>
    </source>
</evidence>
<reference evidence="2" key="1">
    <citation type="submission" date="2022-07" db="EMBL/GenBank/DDBJ databases">
        <title>The genome of Lyophyllum shimeji provides insight into the initial evolution of ectomycorrhizal fungal genome.</title>
        <authorList>
            <person name="Kobayashi Y."/>
            <person name="Shibata T."/>
            <person name="Hirakawa H."/>
            <person name="Shigenobu S."/>
            <person name="Nishiyama T."/>
            <person name="Yamada A."/>
            <person name="Hasebe M."/>
            <person name="Kawaguchi M."/>
        </authorList>
    </citation>
    <scope>NUCLEOTIDE SEQUENCE</scope>
    <source>
        <strain evidence="2">AT787</strain>
    </source>
</reference>
<feature type="region of interest" description="Disordered" evidence="1">
    <location>
        <begin position="105"/>
        <end position="128"/>
    </location>
</feature>
<gene>
    <name evidence="2" type="ORF">LshimejAT787_0203550</name>
</gene>
<dbReference type="Proteomes" id="UP001063166">
    <property type="component" value="Unassembled WGS sequence"/>
</dbReference>
<evidence type="ECO:0000256" key="1">
    <source>
        <dbReference type="SAM" id="MobiDB-lite"/>
    </source>
</evidence>
<keyword evidence="3" id="KW-1185">Reference proteome</keyword>
<protein>
    <submittedName>
        <fullName evidence="2">Uncharacterized protein</fullName>
    </submittedName>
</protein>
<comment type="caution">
    <text evidence="2">The sequence shown here is derived from an EMBL/GenBank/DDBJ whole genome shotgun (WGS) entry which is preliminary data.</text>
</comment>
<name>A0A9P3PF18_LYOSH</name>
<dbReference type="AlphaFoldDB" id="A0A9P3PF18"/>
<organism evidence="2 3">
    <name type="scientific">Lyophyllum shimeji</name>
    <name type="common">Hon-shimeji</name>
    <name type="synonym">Tricholoma shimeji</name>
    <dbReference type="NCBI Taxonomy" id="47721"/>
    <lineage>
        <taxon>Eukaryota</taxon>
        <taxon>Fungi</taxon>
        <taxon>Dikarya</taxon>
        <taxon>Basidiomycota</taxon>
        <taxon>Agaricomycotina</taxon>
        <taxon>Agaricomycetes</taxon>
        <taxon>Agaricomycetidae</taxon>
        <taxon>Agaricales</taxon>
        <taxon>Tricholomatineae</taxon>
        <taxon>Lyophyllaceae</taxon>
        <taxon>Lyophyllum</taxon>
    </lineage>
</organism>
<accession>A0A9P3PF18</accession>
<proteinExistence type="predicted"/>
<sequence length="128" mass="13978">MTSIHWGNGYTWDAKILSYGIFDIPKVSRASECCQVTNDVFVGSKASKNDAVSACLAEDCPGGRQNRQARTLREVMDVGSSSFRSKSQTRIGYIPNMDQQAFKSPVGIRAEANQASRSATPLPTLEDE</sequence>
<dbReference type="EMBL" id="BRPK01000002">
    <property type="protein sequence ID" value="GLB34790.1"/>
    <property type="molecule type" value="Genomic_DNA"/>
</dbReference>
<evidence type="ECO:0000313" key="2">
    <source>
        <dbReference type="EMBL" id="GLB34790.1"/>
    </source>
</evidence>